<evidence type="ECO:0000313" key="1">
    <source>
        <dbReference type="EMBL" id="UTX42420.1"/>
    </source>
</evidence>
<evidence type="ECO:0000313" key="2">
    <source>
        <dbReference type="Proteomes" id="UP001059546"/>
    </source>
</evidence>
<proteinExistence type="predicted"/>
<reference evidence="1" key="1">
    <citation type="submission" date="2021-05" db="EMBL/GenBank/DDBJ databases">
        <title>Encephalitozoon hellem ATCC 50604 Complete Genome.</title>
        <authorList>
            <person name="Mascarenhas dos Santos A.C."/>
            <person name="Julian A.T."/>
            <person name="Pombert J.-F."/>
        </authorList>
    </citation>
    <scope>NUCLEOTIDE SEQUENCE</scope>
    <source>
        <strain evidence="1">ATCC 50604</strain>
    </source>
</reference>
<gene>
    <name evidence="1" type="ORF">GPU96_01g01240</name>
</gene>
<dbReference type="InterPro" id="IPR036915">
    <property type="entry name" value="Cyclin-like_sf"/>
</dbReference>
<dbReference type="AlphaFoldDB" id="A0A9Q9C2S8"/>
<sequence length="195" mass="22161">MESVLRNDIVEGNRTISNLAKLLCIPYKTRIVSQIIFQQVYPKLFKKESYNVVALVCVYLASKINETLIKLDVILEAMAKAAHMSTAPSRERIIAIECKVIELIEFQFNISPVQFFLLRLGKTLNIDVLKKLSVLDEIHGDGRVNFIKYFGGVYEPEMVALSVLDEEELSLFECFFGVSVNRALVEEIKSVVIKK</sequence>
<dbReference type="EMBL" id="CP075147">
    <property type="protein sequence ID" value="UTX42420.1"/>
    <property type="molecule type" value="Genomic_DNA"/>
</dbReference>
<dbReference type="SUPFAM" id="SSF47954">
    <property type="entry name" value="Cyclin-like"/>
    <property type="match status" value="1"/>
</dbReference>
<dbReference type="Gene3D" id="1.10.472.10">
    <property type="entry name" value="Cyclin-like"/>
    <property type="match status" value="1"/>
</dbReference>
<name>A0A9Q9C2S8_ENCHE</name>
<accession>A0A9Q9C2S8</accession>
<dbReference type="Proteomes" id="UP001059546">
    <property type="component" value="Chromosome I"/>
</dbReference>
<protein>
    <submittedName>
        <fullName evidence="1">Cyclin-k</fullName>
    </submittedName>
</protein>
<organism evidence="1 2">
    <name type="scientific">Encephalitozoon hellem</name>
    <name type="common">Microsporidian parasite</name>
    <dbReference type="NCBI Taxonomy" id="27973"/>
    <lineage>
        <taxon>Eukaryota</taxon>
        <taxon>Fungi</taxon>
        <taxon>Fungi incertae sedis</taxon>
        <taxon>Microsporidia</taxon>
        <taxon>Unikaryonidae</taxon>
        <taxon>Encephalitozoon</taxon>
    </lineage>
</organism>